<organism evidence="3 4">
    <name type="scientific">Streptomyces tanashiensis</name>
    <dbReference type="NCBI Taxonomy" id="67367"/>
    <lineage>
        <taxon>Bacteria</taxon>
        <taxon>Bacillati</taxon>
        <taxon>Actinomycetota</taxon>
        <taxon>Actinomycetes</taxon>
        <taxon>Kitasatosporales</taxon>
        <taxon>Streptomycetaceae</taxon>
        <taxon>Streptomyces</taxon>
    </lineage>
</organism>
<dbReference type="EMBL" id="CP084204">
    <property type="protein sequence ID" value="UZX25663.1"/>
    <property type="molecule type" value="Genomic_DNA"/>
</dbReference>
<evidence type="ECO:0000256" key="2">
    <source>
        <dbReference type="SAM" id="SignalP"/>
    </source>
</evidence>
<keyword evidence="4" id="KW-1185">Reference proteome</keyword>
<name>A0ABY6R6G6_9ACTN</name>
<dbReference type="InterPro" id="IPR006311">
    <property type="entry name" value="TAT_signal"/>
</dbReference>
<feature type="region of interest" description="Disordered" evidence="1">
    <location>
        <begin position="237"/>
        <end position="260"/>
    </location>
</feature>
<sequence>MIPRDLSRRRALVTAAGVTAAAALGTTGVLSTPALAAPGPVSPSPVPSGAAPNSEELKEALRRLEARRRRVLTGRHSENGWEMQKVVDAEGDIVTHSVPGTGLTVTARSGDVGTVLVHVIRRFHYEVDALGLPGEPRPLEGWTKPSEVRDSRLPESNRASGTAVVIRPGSYPAGARGGFDAAQLSVIRDILADTEGVVRWGGDDRRPQEGLFSLVVRPGDPRLAQVAAKLRDWDRTPGLGAGTVADVNEPARRRRAARFS</sequence>
<evidence type="ECO:0008006" key="5">
    <source>
        <dbReference type="Google" id="ProtNLM"/>
    </source>
</evidence>
<reference evidence="3" key="1">
    <citation type="submission" date="2021-09" db="EMBL/GenBank/DDBJ databases">
        <title>Complete genome sequence and metabolic characterization of Streptomyces tanashiensis DSM 731 the producer of antibacterial Kalafungin and diverse secondary metabolites.</title>
        <authorList>
            <person name="Abbasi M.N."/>
            <person name="Anwar M.N."/>
            <person name="Alam K."/>
            <person name="Shoaib M."/>
            <person name="Lin Z."/>
            <person name="Hayat M."/>
            <person name="Ali M.I."/>
            <person name="Malik H.M.T."/>
            <person name="Ahmed I."/>
            <person name="Li A."/>
            <person name="Hailong Wang H."/>
            <person name="Zhang Y."/>
        </authorList>
    </citation>
    <scope>NUCLEOTIDE SEQUENCE</scope>
    <source>
        <strain evidence="3">Kala</strain>
    </source>
</reference>
<keyword evidence="2" id="KW-0732">Signal</keyword>
<gene>
    <name evidence="3" type="ORF">LDH80_35405</name>
</gene>
<proteinExistence type="predicted"/>
<evidence type="ECO:0000313" key="4">
    <source>
        <dbReference type="Proteomes" id="UP001164506"/>
    </source>
</evidence>
<feature type="compositionally biased region" description="Basic and acidic residues" evidence="1">
    <location>
        <begin position="146"/>
        <end position="155"/>
    </location>
</feature>
<protein>
    <recommendedName>
        <fullName evidence="5">Secreted protein</fullName>
    </recommendedName>
</protein>
<evidence type="ECO:0000313" key="3">
    <source>
        <dbReference type="EMBL" id="UZX25663.1"/>
    </source>
</evidence>
<feature type="region of interest" description="Disordered" evidence="1">
    <location>
        <begin position="36"/>
        <end position="55"/>
    </location>
</feature>
<feature type="region of interest" description="Disordered" evidence="1">
    <location>
        <begin position="141"/>
        <end position="161"/>
    </location>
</feature>
<accession>A0ABY6R6G6</accession>
<feature type="chain" id="PRO_5047194529" description="Secreted protein" evidence="2">
    <location>
        <begin position="37"/>
        <end position="260"/>
    </location>
</feature>
<dbReference type="Proteomes" id="UP001164506">
    <property type="component" value="Chromosome"/>
</dbReference>
<evidence type="ECO:0000256" key="1">
    <source>
        <dbReference type="SAM" id="MobiDB-lite"/>
    </source>
</evidence>
<feature type="signal peptide" evidence="2">
    <location>
        <begin position="1"/>
        <end position="36"/>
    </location>
</feature>
<dbReference type="PROSITE" id="PS51318">
    <property type="entry name" value="TAT"/>
    <property type="match status" value="1"/>
</dbReference>